<gene>
    <name evidence="1" type="ORF">FB567DRAFT_605007</name>
</gene>
<keyword evidence="2" id="KW-1185">Reference proteome</keyword>
<accession>A0A8K0VWF0</accession>
<organism evidence="1 2">
    <name type="scientific">Paraphoma chrysanthemicola</name>
    <dbReference type="NCBI Taxonomy" id="798071"/>
    <lineage>
        <taxon>Eukaryota</taxon>
        <taxon>Fungi</taxon>
        <taxon>Dikarya</taxon>
        <taxon>Ascomycota</taxon>
        <taxon>Pezizomycotina</taxon>
        <taxon>Dothideomycetes</taxon>
        <taxon>Pleosporomycetidae</taxon>
        <taxon>Pleosporales</taxon>
        <taxon>Pleosporineae</taxon>
        <taxon>Phaeosphaeriaceae</taxon>
        <taxon>Paraphoma</taxon>
    </lineage>
</organism>
<sequence>MTAKRTESTRCAFALSACCSPSSPPSPQQCCSTAVLAAPTSAPADVQVPPSSLACSLKNILPGTVDAPCPNINPQAPTNPSPPITKPLDSFPDTTTSASVLTPAWAHGSYSFTLTLTNQCLHNPAENWHLEMFGNIPSISDADRKVIVWYPNGAGRIDSRVKLLTGMGNGLYLTYHTDGKVYFRWDNGAWDTGTPDDGVSPGLCYWGPWNRGAIECKGENGGVMRMSDVTCVFRC</sequence>
<evidence type="ECO:0000313" key="2">
    <source>
        <dbReference type="Proteomes" id="UP000813461"/>
    </source>
</evidence>
<dbReference type="OrthoDB" id="3790289at2759"/>
<evidence type="ECO:0000313" key="1">
    <source>
        <dbReference type="EMBL" id="KAH7083912.1"/>
    </source>
</evidence>
<dbReference type="EMBL" id="JAGMVJ010000013">
    <property type="protein sequence ID" value="KAH7083912.1"/>
    <property type="molecule type" value="Genomic_DNA"/>
</dbReference>
<protein>
    <submittedName>
        <fullName evidence="1">Uncharacterized protein</fullName>
    </submittedName>
</protein>
<dbReference type="AlphaFoldDB" id="A0A8K0VWF0"/>
<name>A0A8K0VWF0_9PLEO</name>
<comment type="caution">
    <text evidence="1">The sequence shown here is derived from an EMBL/GenBank/DDBJ whole genome shotgun (WGS) entry which is preliminary data.</text>
</comment>
<proteinExistence type="predicted"/>
<reference evidence="1" key="1">
    <citation type="journal article" date="2021" name="Nat. Commun.">
        <title>Genetic determinants of endophytism in the Arabidopsis root mycobiome.</title>
        <authorList>
            <person name="Mesny F."/>
            <person name="Miyauchi S."/>
            <person name="Thiergart T."/>
            <person name="Pickel B."/>
            <person name="Atanasova L."/>
            <person name="Karlsson M."/>
            <person name="Huettel B."/>
            <person name="Barry K.W."/>
            <person name="Haridas S."/>
            <person name="Chen C."/>
            <person name="Bauer D."/>
            <person name="Andreopoulos W."/>
            <person name="Pangilinan J."/>
            <person name="LaButti K."/>
            <person name="Riley R."/>
            <person name="Lipzen A."/>
            <person name="Clum A."/>
            <person name="Drula E."/>
            <person name="Henrissat B."/>
            <person name="Kohler A."/>
            <person name="Grigoriev I.V."/>
            <person name="Martin F.M."/>
            <person name="Hacquard S."/>
        </authorList>
    </citation>
    <scope>NUCLEOTIDE SEQUENCE</scope>
    <source>
        <strain evidence="1">MPI-SDFR-AT-0120</strain>
    </source>
</reference>
<dbReference type="Proteomes" id="UP000813461">
    <property type="component" value="Unassembled WGS sequence"/>
</dbReference>